<proteinExistence type="predicted"/>
<reference evidence="1 2" key="1">
    <citation type="journal article" date="2024" name="J Genomics">
        <title>Draft genome sequencing and assembly of Favolaschia claudopus CIRM-BRFM 2984 isolated from oak limbs.</title>
        <authorList>
            <person name="Navarro D."/>
            <person name="Drula E."/>
            <person name="Chaduli D."/>
            <person name="Cazenave R."/>
            <person name="Ahrendt S."/>
            <person name="Wang J."/>
            <person name="Lipzen A."/>
            <person name="Daum C."/>
            <person name="Barry K."/>
            <person name="Grigoriev I.V."/>
            <person name="Favel A."/>
            <person name="Rosso M.N."/>
            <person name="Martin F."/>
        </authorList>
    </citation>
    <scope>NUCLEOTIDE SEQUENCE [LARGE SCALE GENOMIC DNA]</scope>
    <source>
        <strain evidence="1 2">CIRM-BRFM 2984</strain>
    </source>
</reference>
<protein>
    <submittedName>
        <fullName evidence="1">Uncharacterized protein</fullName>
    </submittedName>
</protein>
<evidence type="ECO:0000313" key="2">
    <source>
        <dbReference type="Proteomes" id="UP001362999"/>
    </source>
</evidence>
<dbReference type="AlphaFoldDB" id="A0AAW0A3B0"/>
<gene>
    <name evidence="1" type="ORF">R3P38DRAFT_1840570</name>
</gene>
<keyword evidence="2" id="KW-1185">Reference proteome</keyword>
<organism evidence="1 2">
    <name type="scientific">Favolaschia claudopus</name>
    <dbReference type="NCBI Taxonomy" id="2862362"/>
    <lineage>
        <taxon>Eukaryota</taxon>
        <taxon>Fungi</taxon>
        <taxon>Dikarya</taxon>
        <taxon>Basidiomycota</taxon>
        <taxon>Agaricomycotina</taxon>
        <taxon>Agaricomycetes</taxon>
        <taxon>Agaricomycetidae</taxon>
        <taxon>Agaricales</taxon>
        <taxon>Marasmiineae</taxon>
        <taxon>Mycenaceae</taxon>
        <taxon>Favolaschia</taxon>
    </lineage>
</organism>
<comment type="caution">
    <text evidence="1">The sequence shown here is derived from an EMBL/GenBank/DDBJ whole genome shotgun (WGS) entry which is preliminary data.</text>
</comment>
<evidence type="ECO:0000313" key="1">
    <source>
        <dbReference type="EMBL" id="KAK7000650.1"/>
    </source>
</evidence>
<dbReference type="EMBL" id="JAWWNJ010000088">
    <property type="protein sequence ID" value="KAK7000650.1"/>
    <property type="molecule type" value="Genomic_DNA"/>
</dbReference>
<accession>A0AAW0A3B0</accession>
<name>A0AAW0A3B0_9AGAR</name>
<dbReference type="Proteomes" id="UP001362999">
    <property type="component" value="Unassembled WGS sequence"/>
</dbReference>
<sequence length="241" mass="27443">MRSGRHACVPDAIHTLAAARKALALINPYSFKPRRRSFYHYLAPTLRSPTFYRRRSIIGCHDRAFSSPKYTPFPPLSFHSTYRSRLRHALTSTDSFAAAISSRALVALPVLTISLASSKARGRHRQGFKWNEGRCKRRSGEDAVPPYTHPHPLILSCLLDGLAHTWRLTFMECCRHQRGVGRHKAGYNRERKDEGGEVMAEDHAGRPCGEVTIQRGARHFYGRRSTRLVVLLRRMDPARDV</sequence>